<dbReference type="Gene3D" id="3.40.190.290">
    <property type="match status" value="1"/>
</dbReference>
<feature type="domain" description="HTH lysR-type" evidence="5">
    <location>
        <begin position="4"/>
        <end position="61"/>
    </location>
</feature>
<dbReference type="SUPFAM" id="SSF53850">
    <property type="entry name" value="Periplasmic binding protein-like II"/>
    <property type="match status" value="1"/>
</dbReference>
<name>A0A480AY52_9BURK</name>
<gene>
    <name evidence="6" type="ORF">AQPW35_37560</name>
</gene>
<dbReference type="SUPFAM" id="SSF46785">
    <property type="entry name" value="Winged helix' DNA-binding domain"/>
    <property type="match status" value="1"/>
</dbReference>
<organism evidence="6 7">
    <name type="scientific">Pseudaquabacterium pictum</name>
    <dbReference type="NCBI Taxonomy" id="2315236"/>
    <lineage>
        <taxon>Bacteria</taxon>
        <taxon>Pseudomonadati</taxon>
        <taxon>Pseudomonadota</taxon>
        <taxon>Betaproteobacteria</taxon>
        <taxon>Burkholderiales</taxon>
        <taxon>Sphaerotilaceae</taxon>
        <taxon>Pseudaquabacterium</taxon>
    </lineage>
</organism>
<evidence type="ECO:0000259" key="5">
    <source>
        <dbReference type="PROSITE" id="PS50931"/>
    </source>
</evidence>
<dbReference type="RefSeq" id="WP_137734394.1">
    <property type="nucleotide sequence ID" value="NZ_BJCL01000010.1"/>
</dbReference>
<dbReference type="InterPro" id="IPR036390">
    <property type="entry name" value="WH_DNA-bd_sf"/>
</dbReference>
<dbReference type="InterPro" id="IPR005119">
    <property type="entry name" value="LysR_subst-bd"/>
</dbReference>
<keyword evidence="7" id="KW-1185">Reference proteome</keyword>
<evidence type="ECO:0000256" key="2">
    <source>
        <dbReference type="ARBA" id="ARBA00023015"/>
    </source>
</evidence>
<keyword evidence="2" id="KW-0805">Transcription regulation</keyword>
<comment type="caution">
    <text evidence="6">The sequence shown here is derived from an EMBL/GenBank/DDBJ whole genome shotgun (WGS) entry which is preliminary data.</text>
</comment>
<dbReference type="PANTHER" id="PTHR30126">
    <property type="entry name" value="HTH-TYPE TRANSCRIPTIONAL REGULATOR"/>
    <property type="match status" value="1"/>
</dbReference>
<sequence length="311" mass="34465">MSELDWSDLRYALAVGNTGGLAAAARQLGVNHTTVLRRLDALEARLGARLFERARHGYQPTEAGALVLDQARRMADQAEEIERRVAGRDRELTGLLRVTTAFVVMEHLLPQPLADFARAFPGIEVEVVENAFLVDLSRRHADESAGWSRREADVALRLSRQVADHLVGRPLGDTHCRVYARRGAPGLPQTVLPMATLLRDAPWVAFERDSQARVYDQWMRKHLTTANVRLRVDIFNAVAAVLRTGLAVGILPTFMAGRHPELVAVSEPIPELSVPVWMLTHPDLRQTARVRAFMQHVGDAVAARLAEPDPG</sequence>
<evidence type="ECO:0000313" key="7">
    <source>
        <dbReference type="Proteomes" id="UP000301751"/>
    </source>
</evidence>
<dbReference type="CDD" id="cd05466">
    <property type="entry name" value="PBP2_LTTR_substrate"/>
    <property type="match status" value="1"/>
</dbReference>
<dbReference type="InterPro" id="IPR036388">
    <property type="entry name" value="WH-like_DNA-bd_sf"/>
</dbReference>
<keyword evidence="4" id="KW-0804">Transcription</keyword>
<proteinExistence type="inferred from homology"/>
<evidence type="ECO:0000256" key="3">
    <source>
        <dbReference type="ARBA" id="ARBA00023125"/>
    </source>
</evidence>
<dbReference type="GO" id="GO:0003700">
    <property type="term" value="F:DNA-binding transcription factor activity"/>
    <property type="evidence" value="ECO:0007669"/>
    <property type="project" value="InterPro"/>
</dbReference>
<comment type="similarity">
    <text evidence="1">Belongs to the LysR transcriptional regulatory family.</text>
</comment>
<protein>
    <submittedName>
        <fullName evidence="6">Transcriptional regulator</fullName>
    </submittedName>
</protein>
<keyword evidence="3" id="KW-0238">DNA-binding</keyword>
<dbReference type="Pfam" id="PF00126">
    <property type="entry name" value="HTH_1"/>
    <property type="match status" value="1"/>
</dbReference>
<evidence type="ECO:0000313" key="6">
    <source>
        <dbReference type="EMBL" id="GCL64675.1"/>
    </source>
</evidence>
<dbReference type="AlphaFoldDB" id="A0A480AY52"/>
<dbReference type="PROSITE" id="PS50931">
    <property type="entry name" value="HTH_LYSR"/>
    <property type="match status" value="1"/>
</dbReference>
<dbReference type="InterPro" id="IPR000847">
    <property type="entry name" value="LysR_HTH_N"/>
</dbReference>
<accession>A0A480AY52</accession>
<dbReference type="GO" id="GO:0000976">
    <property type="term" value="F:transcription cis-regulatory region binding"/>
    <property type="evidence" value="ECO:0007669"/>
    <property type="project" value="TreeGrafter"/>
</dbReference>
<dbReference type="Pfam" id="PF03466">
    <property type="entry name" value="LysR_substrate"/>
    <property type="match status" value="1"/>
</dbReference>
<dbReference type="OrthoDB" id="8579932at2"/>
<reference evidence="7" key="1">
    <citation type="submission" date="2019-03" db="EMBL/GenBank/DDBJ databases">
        <title>Aquabacterium pictum sp.nov., the first bacteriochlorophyll a-containing freshwater bacterium in the genus Aquabacterium of the class Betaproteobacteria.</title>
        <authorList>
            <person name="Hirose S."/>
            <person name="Tank M."/>
            <person name="Hara E."/>
            <person name="Tamaki H."/>
            <person name="Takaichi S."/>
            <person name="Haruta S."/>
            <person name="Hanada S."/>
        </authorList>
    </citation>
    <scope>NUCLEOTIDE SEQUENCE [LARGE SCALE GENOMIC DNA]</scope>
    <source>
        <strain evidence="7">W35</strain>
    </source>
</reference>
<dbReference type="PANTHER" id="PTHR30126:SF40">
    <property type="entry name" value="HTH-TYPE TRANSCRIPTIONAL REGULATOR GLTR"/>
    <property type="match status" value="1"/>
</dbReference>
<dbReference type="Gene3D" id="1.10.10.10">
    <property type="entry name" value="Winged helix-like DNA-binding domain superfamily/Winged helix DNA-binding domain"/>
    <property type="match status" value="1"/>
</dbReference>
<dbReference type="Proteomes" id="UP000301751">
    <property type="component" value="Unassembled WGS sequence"/>
</dbReference>
<evidence type="ECO:0000256" key="4">
    <source>
        <dbReference type="ARBA" id="ARBA00023163"/>
    </source>
</evidence>
<dbReference type="EMBL" id="BJCL01000010">
    <property type="protein sequence ID" value="GCL64675.1"/>
    <property type="molecule type" value="Genomic_DNA"/>
</dbReference>
<evidence type="ECO:0000256" key="1">
    <source>
        <dbReference type="ARBA" id="ARBA00009437"/>
    </source>
</evidence>